<dbReference type="STRING" id="32264.T1JUQ2"/>
<dbReference type="PANTHER" id="PTHR17149:SF4">
    <property type="entry name" value="RH17958P"/>
    <property type="match status" value="1"/>
</dbReference>
<evidence type="ECO:0000256" key="1">
    <source>
        <dbReference type="SAM" id="MobiDB-lite"/>
    </source>
</evidence>
<accession>T1JUQ2</accession>
<dbReference type="GO" id="GO:0045786">
    <property type="term" value="P:negative regulation of cell cycle"/>
    <property type="evidence" value="ECO:0007669"/>
    <property type="project" value="TreeGrafter"/>
</dbReference>
<protein>
    <recommendedName>
        <fullName evidence="4">Nuclear protein 1</fullName>
    </recommendedName>
</protein>
<dbReference type="Pfam" id="PF10195">
    <property type="entry name" value="Phospho_p8"/>
    <property type="match status" value="1"/>
</dbReference>
<dbReference type="Proteomes" id="UP000015104">
    <property type="component" value="Unassembled WGS sequence"/>
</dbReference>
<dbReference type="GO" id="GO:0006357">
    <property type="term" value="P:regulation of transcription by RNA polymerase II"/>
    <property type="evidence" value="ECO:0007669"/>
    <property type="project" value="TreeGrafter"/>
</dbReference>
<dbReference type="GO" id="GO:0005634">
    <property type="term" value="C:nucleus"/>
    <property type="evidence" value="ECO:0007669"/>
    <property type="project" value="TreeGrafter"/>
</dbReference>
<dbReference type="EMBL" id="CAEY01000780">
    <property type="status" value="NOT_ANNOTATED_CDS"/>
    <property type="molecule type" value="Genomic_DNA"/>
</dbReference>
<feature type="region of interest" description="Disordered" evidence="1">
    <location>
        <begin position="26"/>
        <end position="69"/>
    </location>
</feature>
<evidence type="ECO:0008006" key="4">
    <source>
        <dbReference type="Google" id="ProtNLM"/>
    </source>
</evidence>
<dbReference type="HOGENOM" id="CLU_180450_1_1_1"/>
<dbReference type="PANTHER" id="PTHR17149">
    <property type="entry name" value="NUCLEAR PROTEIN 1 AND 2"/>
    <property type="match status" value="1"/>
</dbReference>
<dbReference type="eggNOG" id="KOG4319">
    <property type="taxonomic scope" value="Eukaryota"/>
</dbReference>
<dbReference type="EnsemblMetazoa" id="tetur02g01770.1">
    <property type="protein sequence ID" value="tetur02g01770.1"/>
    <property type="gene ID" value="tetur02g01770"/>
</dbReference>
<keyword evidence="3" id="KW-1185">Reference proteome</keyword>
<reference evidence="2" key="2">
    <citation type="submission" date="2015-06" db="UniProtKB">
        <authorList>
            <consortium name="EnsemblMetazoa"/>
        </authorList>
    </citation>
    <scope>IDENTIFICATION</scope>
</reference>
<feature type="compositionally biased region" description="Basic and acidic residues" evidence="1">
    <location>
        <begin position="33"/>
        <end position="63"/>
    </location>
</feature>
<proteinExistence type="predicted"/>
<reference evidence="3" key="1">
    <citation type="submission" date="2011-08" db="EMBL/GenBank/DDBJ databases">
        <authorList>
            <person name="Rombauts S."/>
        </authorList>
    </citation>
    <scope>NUCLEOTIDE SEQUENCE</scope>
    <source>
        <strain evidence="3">London</strain>
    </source>
</reference>
<organism evidence="2 3">
    <name type="scientific">Tetranychus urticae</name>
    <name type="common">Two-spotted spider mite</name>
    <dbReference type="NCBI Taxonomy" id="32264"/>
    <lineage>
        <taxon>Eukaryota</taxon>
        <taxon>Metazoa</taxon>
        <taxon>Ecdysozoa</taxon>
        <taxon>Arthropoda</taxon>
        <taxon>Chelicerata</taxon>
        <taxon>Arachnida</taxon>
        <taxon>Acari</taxon>
        <taxon>Acariformes</taxon>
        <taxon>Trombidiformes</taxon>
        <taxon>Prostigmata</taxon>
        <taxon>Eleutherengona</taxon>
        <taxon>Raphignathae</taxon>
        <taxon>Tetranychoidea</taxon>
        <taxon>Tetranychidae</taxon>
        <taxon>Tetranychus</taxon>
    </lineage>
</organism>
<dbReference type="GO" id="GO:0008285">
    <property type="term" value="P:negative regulation of cell population proliferation"/>
    <property type="evidence" value="ECO:0007669"/>
    <property type="project" value="TreeGrafter"/>
</dbReference>
<dbReference type="InterPro" id="IPR018792">
    <property type="entry name" value="NUPR1-like"/>
</dbReference>
<dbReference type="AlphaFoldDB" id="T1JUQ2"/>
<evidence type="ECO:0000313" key="3">
    <source>
        <dbReference type="Proteomes" id="UP000015104"/>
    </source>
</evidence>
<name>T1JUQ2_TETUR</name>
<evidence type="ECO:0000313" key="2">
    <source>
        <dbReference type="EnsemblMetazoa" id="tetur02g01770.1"/>
    </source>
</evidence>
<sequence>MSSSGDMVDKYDRYNFDYDKQLYCHHSGKQRSKREAEQNTNKHDPCGHTRKLEQKFHNTEMNRRKSGSK</sequence>